<dbReference type="GO" id="GO:0031072">
    <property type="term" value="F:heat shock protein binding"/>
    <property type="evidence" value="ECO:0007669"/>
    <property type="project" value="InterPro"/>
</dbReference>
<keyword evidence="4 6" id="KW-0862">Zinc</keyword>
<dbReference type="Gene3D" id="1.10.287.110">
    <property type="entry name" value="DnaJ domain"/>
    <property type="match status" value="1"/>
</dbReference>
<dbReference type="Gene3D" id="2.10.230.10">
    <property type="entry name" value="Heat shock protein DnaJ, cysteine-rich domain"/>
    <property type="match status" value="1"/>
</dbReference>
<dbReference type="PANTHER" id="PTHR43096">
    <property type="entry name" value="DNAJ HOMOLOG 1, MITOCHONDRIAL-RELATED"/>
    <property type="match status" value="1"/>
</dbReference>
<dbReference type="PROSITE" id="PS51188">
    <property type="entry name" value="ZF_CR"/>
    <property type="match status" value="1"/>
</dbReference>
<evidence type="ECO:0000256" key="3">
    <source>
        <dbReference type="ARBA" id="ARBA00022771"/>
    </source>
</evidence>
<evidence type="ECO:0000313" key="10">
    <source>
        <dbReference type="EMBL" id="CAI9113712.1"/>
    </source>
</evidence>
<dbReference type="InterPro" id="IPR001305">
    <property type="entry name" value="HSP_DnaJ_Cys-rich_dom"/>
</dbReference>
<dbReference type="InterPro" id="IPR018253">
    <property type="entry name" value="DnaJ_domain_CS"/>
</dbReference>
<dbReference type="PANTHER" id="PTHR43096:SF26">
    <property type="entry name" value="CR-TYPE DOMAIN-CONTAINING PROTEIN"/>
    <property type="match status" value="1"/>
</dbReference>
<dbReference type="Pfam" id="PF07059">
    <property type="entry name" value="EDR2_C"/>
    <property type="match status" value="1"/>
</dbReference>
<dbReference type="FunFam" id="2.10.230.10:FF:000002">
    <property type="entry name" value="Molecular chaperone DnaJ"/>
    <property type="match status" value="1"/>
</dbReference>
<keyword evidence="5" id="KW-0143">Chaperone</keyword>
<feature type="zinc finger region" description="CR-type" evidence="6">
    <location>
        <begin position="208"/>
        <end position="290"/>
    </location>
</feature>
<dbReference type="CDD" id="cd10747">
    <property type="entry name" value="DnaJ_C"/>
    <property type="match status" value="1"/>
</dbReference>
<feature type="compositionally biased region" description="Low complexity" evidence="7">
    <location>
        <begin position="771"/>
        <end position="784"/>
    </location>
</feature>
<dbReference type="SUPFAM" id="SSF57938">
    <property type="entry name" value="DnaJ/Hsp40 cysteine-rich domain"/>
    <property type="match status" value="1"/>
</dbReference>
<evidence type="ECO:0000256" key="4">
    <source>
        <dbReference type="ARBA" id="ARBA00022833"/>
    </source>
</evidence>
<dbReference type="PROSITE" id="PS00636">
    <property type="entry name" value="DNAJ_1"/>
    <property type="match status" value="1"/>
</dbReference>
<dbReference type="GO" id="GO:0009408">
    <property type="term" value="P:response to heat"/>
    <property type="evidence" value="ECO:0007669"/>
    <property type="project" value="InterPro"/>
</dbReference>
<dbReference type="InterPro" id="IPR001623">
    <property type="entry name" value="DnaJ_domain"/>
</dbReference>
<dbReference type="GO" id="GO:0008270">
    <property type="term" value="F:zinc ion binding"/>
    <property type="evidence" value="ECO:0007669"/>
    <property type="project" value="UniProtKB-KW"/>
</dbReference>
<evidence type="ECO:0000259" key="9">
    <source>
        <dbReference type="PROSITE" id="PS51188"/>
    </source>
</evidence>
<dbReference type="GO" id="GO:0009535">
    <property type="term" value="C:chloroplast thylakoid membrane"/>
    <property type="evidence" value="ECO:0007669"/>
    <property type="project" value="TreeGrafter"/>
</dbReference>
<keyword evidence="3 6" id="KW-0863">Zinc-finger</keyword>
<dbReference type="InterPro" id="IPR009769">
    <property type="entry name" value="EDR2_C"/>
</dbReference>
<dbReference type="NCBIfam" id="TIGR02349">
    <property type="entry name" value="DnaJ_bact"/>
    <property type="match status" value="1"/>
</dbReference>
<dbReference type="HAMAP" id="MF_01152">
    <property type="entry name" value="DnaJ"/>
    <property type="match status" value="1"/>
</dbReference>
<proteinExistence type="inferred from homology"/>
<dbReference type="CDD" id="cd06257">
    <property type="entry name" value="DnaJ"/>
    <property type="match status" value="1"/>
</dbReference>
<dbReference type="EMBL" id="OX459124">
    <property type="protein sequence ID" value="CAI9113712.1"/>
    <property type="molecule type" value="Genomic_DNA"/>
</dbReference>
<dbReference type="InterPro" id="IPR012724">
    <property type="entry name" value="DnaJ"/>
</dbReference>
<keyword evidence="2" id="KW-0677">Repeat</keyword>
<evidence type="ECO:0000256" key="6">
    <source>
        <dbReference type="PROSITE-ProRule" id="PRU00546"/>
    </source>
</evidence>
<dbReference type="GO" id="GO:0005524">
    <property type="term" value="F:ATP binding"/>
    <property type="evidence" value="ECO:0007669"/>
    <property type="project" value="InterPro"/>
</dbReference>
<evidence type="ECO:0000256" key="5">
    <source>
        <dbReference type="ARBA" id="ARBA00023186"/>
    </source>
</evidence>
<dbReference type="SUPFAM" id="SSF46565">
    <property type="entry name" value="Chaperone J-domain"/>
    <property type="match status" value="1"/>
</dbReference>
<dbReference type="Pfam" id="PF00226">
    <property type="entry name" value="DnaJ"/>
    <property type="match status" value="1"/>
</dbReference>
<dbReference type="Pfam" id="PF00684">
    <property type="entry name" value="DnaJ_CXXCXGXG"/>
    <property type="match status" value="1"/>
</dbReference>
<dbReference type="GO" id="GO:0042026">
    <property type="term" value="P:protein refolding"/>
    <property type="evidence" value="ECO:0007669"/>
    <property type="project" value="TreeGrafter"/>
</dbReference>
<dbReference type="GO" id="GO:0051082">
    <property type="term" value="F:unfolded protein binding"/>
    <property type="evidence" value="ECO:0007669"/>
    <property type="project" value="InterPro"/>
</dbReference>
<dbReference type="PRINTS" id="PR00625">
    <property type="entry name" value="JDOMAIN"/>
</dbReference>
<feature type="domain" description="CR-type" evidence="9">
    <location>
        <begin position="208"/>
        <end position="290"/>
    </location>
</feature>
<accession>A0AAV1E0V8</accession>
<feature type="domain" description="J" evidence="8">
    <location>
        <begin position="75"/>
        <end position="139"/>
    </location>
</feature>
<dbReference type="SMART" id="SM00271">
    <property type="entry name" value="DnaJ"/>
    <property type="match status" value="1"/>
</dbReference>
<dbReference type="AlphaFoldDB" id="A0AAV1E0V8"/>
<reference evidence="10" key="1">
    <citation type="submission" date="2023-03" db="EMBL/GenBank/DDBJ databases">
        <authorList>
            <person name="Julca I."/>
        </authorList>
    </citation>
    <scope>NUCLEOTIDE SEQUENCE</scope>
</reference>
<keyword evidence="11" id="KW-1185">Reference proteome</keyword>
<evidence type="ECO:0000259" key="8">
    <source>
        <dbReference type="PROSITE" id="PS50076"/>
    </source>
</evidence>
<dbReference type="InterPro" id="IPR002939">
    <property type="entry name" value="DnaJ_C"/>
</dbReference>
<dbReference type="SUPFAM" id="SSF49493">
    <property type="entry name" value="HSP40/DnaJ peptide-binding domain"/>
    <property type="match status" value="2"/>
</dbReference>
<sequence length="797" mass="87505">MPLSTAHHIVLNPNSTYAFNRPNLAPISSSLKPQNLKFSSFSNSELTPLYLSSTRNRRLFSSVIAAAARNSAKPDYYSVLNVSKNASLQDIKAAYRKLARKYHPDMNKSPGAEEKFKEISAAYEVLSDDEKRSLYDQLGEEGLREEFGGSQGVDPFDIFSQYFGESTSSFFGGDGEPGGFNFNFRGKGNQDLDIRYDLYVSFEDSIFGGQQEIEVPCLETCDDCGGTGAKSRSSIKVCTECGGRGGVVKTQKTPFGLMSQVSTCSKCDGEGKIIADQCRKCRGRGQTQSKRKISVVIPPGVTNGATMQVRGEGNIDRKRGVAGDLYLVLRIEEKQGIRREGLNLYSKIKIDYTEAILGTVVKVKTVEGSRDLKIHPGIQPGDTLKLPRLGVPDVNRPSVRGDHHFVVNIQIPTKISDAERSLVEELALLRKTSHRNASSSGEFEGDYQEQYQNPASDHGRGSFSNVWKSIKGFLGVVSLLMANLDREDKCPWIKRVASEGSVPHGDPDNCSNGWATPPGDIFKVRGPDYFSTKIKVPAGEYLLKPLGFDWIKGSTKLSEILNNPNHRVRKVLRDEVPAGVKPFIWAFNLQVPSKENFSAVAYFVTVNEIVEGSLIDQFLKGDDAYRASRLKLIANIVKGPWIVKKAVGEQAICIIGRALTCKYVLGDNFVEVDIDIASSMVANAIVHLAFGYLATLTVDLAFLIESQTESELPERILGAVRFSELNADSAQPIEMHSEGSMGSLQSSLSMRLWKSIGQGFTHLIHQGAQESSSSVDSSNVNGVGDNDKSKDDVNKWD</sequence>
<dbReference type="PROSITE" id="PS50076">
    <property type="entry name" value="DNAJ_2"/>
    <property type="match status" value="1"/>
</dbReference>
<feature type="compositionally biased region" description="Basic and acidic residues" evidence="7">
    <location>
        <begin position="785"/>
        <end position="797"/>
    </location>
</feature>
<evidence type="ECO:0000313" key="11">
    <source>
        <dbReference type="Proteomes" id="UP001161247"/>
    </source>
</evidence>
<dbReference type="Proteomes" id="UP001161247">
    <property type="component" value="Chromosome 7"/>
</dbReference>
<organism evidence="10 11">
    <name type="scientific">Oldenlandia corymbosa var. corymbosa</name>
    <dbReference type="NCBI Taxonomy" id="529605"/>
    <lineage>
        <taxon>Eukaryota</taxon>
        <taxon>Viridiplantae</taxon>
        <taxon>Streptophyta</taxon>
        <taxon>Embryophyta</taxon>
        <taxon>Tracheophyta</taxon>
        <taxon>Spermatophyta</taxon>
        <taxon>Magnoliopsida</taxon>
        <taxon>eudicotyledons</taxon>
        <taxon>Gunneridae</taxon>
        <taxon>Pentapetalae</taxon>
        <taxon>asterids</taxon>
        <taxon>lamiids</taxon>
        <taxon>Gentianales</taxon>
        <taxon>Rubiaceae</taxon>
        <taxon>Rubioideae</taxon>
        <taxon>Spermacoceae</taxon>
        <taxon>Hedyotis-Oldenlandia complex</taxon>
        <taxon>Oldenlandia</taxon>
    </lineage>
</organism>
<evidence type="ECO:0000256" key="2">
    <source>
        <dbReference type="ARBA" id="ARBA00022737"/>
    </source>
</evidence>
<evidence type="ECO:0000256" key="1">
    <source>
        <dbReference type="ARBA" id="ARBA00022723"/>
    </source>
</evidence>
<keyword evidence="1 6" id="KW-0479">Metal-binding</keyword>
<name>A0AAV1E0V8_OLDCO</name>
<dbReference type="CDD" id="cd10719">
    <property type="entry name" value="DnaJ_zf"/>
    <property type="match status" value="1"/>
</dbReference>
<evidence type="ECO:0000256" key="7">
    <source>
        <dbReference type="SAM" id="MobiDB-lite"/>
    </source>
</evidence>
<dbReference type="InterPro" id="IPR036410">
    <property type="entry name" value="HSP_DnaJ_Cys-rich_dom_sf"/>
</dbReference>
<protein>
    <submittedName>
        <fullName evidence="10">OLC1v1014365C1</fullName>
    </submittedName>
</protein>
<gene>
    <name evidence="10" type="ORF">OLC1_LOCUS20666</name>
</gene>
<feature type="region of interest" description="Disordered" evidence="7">
    <location>
        <begin position="769"/>
        <end position="797"/>
    </location>
</feature>
<dbReference type="InterPro" id="IPR036869">
    <property type="entry name" value="J_dom_sf"/>
</dbReference>
<dbReference type="FunFam" id="2.60.260.20:FF:000005">
    <property type="entry name" value="Chaperone protein dnaJ 1, mitochondrial"/>
    <property type="match status" value="1"/>
</dbReference>
<dbReference type="Gene3D" id="2.60.260.20">
    <property type="entry name" value="Urease metallochaperone UreE, N-terminal domain"/>
    <property type="match status" value="2"/>
</dbReference>
<dbReference type="InterPro" id="IPR008971">
    <property type="entry name" value="HSP40/DnaJ_pept-bd"/>
</dbReference>
<dbReference type="Pfam" id="PF01556">
    <property type="entry name" value="DnaJ_C"/>
    <property type="match status" value="1"/>
</dbReference>